<gene>
    <name evidence="1" type="ORF">SAMN06297251_1174</name>
</gene>
<dbReference type="Gene3D" id="1.10.790.20">
    <property type="entry name" value="Domain of unknown function DUF1476"/>
    <property type="match status" value="1"/>
</dbReference>
<evidence type="ECO:0000313" key="1">
    <source>
        <dbReference type="EMBL" id="SMC99714.1"/>
    </source>
</evidence>
<proteinExistence type="predicted"/>
<dbReference type="RefSeq" id="WP_084411561.1">
    <property type="nucleotide sequence ID" value="NZ_FWXR01000017.1"/>
</dbReference>
<dbReference type="InterPro" id="IPR009945">
    <property type="entry name" value="ATPase_inh_sub_z"/>
</dbReference>
<evidence type="ECO:0008006" key="3">
    <source>
        <dbReference type="Google" id="ProtNLM"/>
    </source>
</evidence>
<dbReference type="OrthoDB" id="9810387at2"/>
<dbReference type="STRING" id="937218.SAMN06297251_1174"/>
<sequence>MMFNDRERDFENRYVHDQELKFRIRARRNKLLGQWAAEKLGKSPDEANAYAQAVIRADFELPGEDDVFAKLRHDFDAAGIEISDADIRAKMAESLIEAEKQVMAE</sequence>
<dbReference type="AlphaFoldDB" id="A0A1W2DQJ8"/>
<dbReference type="PIRSF" id="PIRSF031780">
    <property type="entry name" value="UCP031780"/>
    <property type="match status" value="1"/>
</dbReference>
<keyword evidence="2" id="KW-1185">Reference proteome</keyword>
<evidence type="ECO:0000313" key="2">
    <source>
        <dbReference type="Proteomes" id="UP000192656"/>
    </source>
</evidence>
<dbReference type="InterPro" id="IPR038293">
    <property type="entry name" value="ATPase_inh_sub_z_sf"/>
</dbReference>
<name>A0A1W2DQJ8_9HYPH</name>
<dbReference type="Proteomes" id="UP000192656">
    <property type="component" value="Unassembled WGS sequence"/>
</dbReference>
<dbReference type="EMBL" id="FWXR01000017">
    <property type="protein sequence ID" value="SMC99714.1"/>
    <property type="molecule type" value="Genomic_DNA"/>
</dbReference>
<dbReference type="Pfam" id="PF07345">
    <property type="entry name" value="ATPaseInh_sub_z"/>
    <property type="match status" value="1"/>
</dbReference>
<organism evidence="1 2">
    <name type="scientific">Fulvimarina manganoxydans</name>
    <dbReference type="NCBI Taxonomy" id="937218"/>
    <lineage>
        <taxon>Bacteria</taxon>
        <taxon>Pseudomonadati</taxon>
        <taxon>Pseudomonadota</taxon>
        <taxon>Alphaproteobacteria</taxon>
        <taxon>Hyphomicrobiales</taxon>
        <taxon>Aurantimonadaceae</taxon>
        <taxon>Fulvimarina</taxon>
    </lineage>
</organism>
<reference evidence="1 2" key="1">
    <citation type="submission" date="2017-04" db="EMBL/GenBank/DDBJ databases">
        <authorList>
            <person name="Afonso C.L."/>
            <person name="Miller P.J."/>
            <person name="Scott M.A."/>
            <person name="Spackman E."/>
            <person name="Goraichik I."/>
            <person name="Dimitrov K.M."/>
            <person name="Suarez D.L."/>
            <person name="Swayne D.E."/>
        </authorList>
    </citation>
    <scope>NUCLEOTIDE SEQUENCE [LARGE SCALE GENOMIC DNA]</scope>
    <source>
        <strain evidence="1 2">CGMCC 1.10972</strain>
    </source>
</reference>
<accession>A0A1W2DQJ8</accession>
<protein>
    <recommendedName>
        <fullName evidence="3">DUF1476 domain-containing protein</fullName>
    </recommendedName>
</protein>